<organism evidence="1 2">
    <name type="scientific">Candidula unifasciata</name>
    <dbReference type="NCBI Taxonomy" id="100452"/>
    <lineage>
        <taxon>Eukaryota</taxon>
        <taxon>Metazoa</taxon>
        <taxon>Spiralia</taxon>
        <taxon>Lophotrochozoa</taxon>
        <taxon>Mollusca</taxon>
        <taxon>Gastropoda</taxon>
        <taxon>Heterobranchia</taxon>
        <taxon>Euthyneura</taxon>
        <taxon>Panpulmonata</taxon>
        <taxon>Eupulmonata</taxon>
        <taxon>Stylommatophora</taxon>
        <taxon>Helicina</taxon>
        <taxon>Helicoidea</taxon>
        <taxon>Geomitridae</taxon>
        <taxon>Candidula</taxon>
    </lineage>
</organism>
<evidence type="ECO:0000313" key="1">
    <source>
        <dbReference type="EMBL" id="CAG5126711.1"/>
    </source>
</evidence>
<protein>
    <submittedName>
        <fullName evidence="1">Uncharacterized protein</fullName>
    </submittedName>
</protein>
<name>A0A8S3ZIH0_9EUPU</name>
<accession>A0A8S3ZIH0</accession>
<keyword evidence="2" id="KW-1185">Reference proteome</keyword>
<dbReference type="EMBL" id="CAJHNH020002440">
    <property type="protein sequence ID" value="CAG5126711.1"/>
    <property type="molecule type" value="Genomic_DNA"/>
</dbReference>
<comment type="caution">
    <text evidence="1">The sequence shown here is derived from an EMBL/GenBank/DDBJ whole genome shotgun (WGS) entry which is preliminary data.</text>
</comment>
<dbReference type="OrthoDB" id="6077968at2759"/>
<gene>
    <name evidence="1" type="ORF">CUNI_LOCUS12269</name>
</gene>
<dbReference type="Proteomes" id="UP000678393">
    <property type="component" value="Unassembled WGS sequence"/>
</dbReference>
<evidence type="ECO:0000313" key="2">
    <source>
        <dbReference type="Proteomes" id="UP000678393"/>
    </source>
</evidence>
<dbReference type="AlphaFoldDB" id="A0A8S3ZIH0"/>
<sequence>MANLAVSKKVSFVGSWLEDVLSNELFGRIANQAKTKKGKKMKVKVNELGMRLAETTFLATGTRFFPIKSLQMMKQNEEFPACVMCVLSDPNKKYKVIALRCETEADAVQLTNFFADIRSKTDSGNWTLSGRTDYNANRHLLEVFNEHKQPNGDITTKTDEDIRHITSKTGEDVHHITSKTDEDVHHIPILDAKENHKNSNNHHKDVYITNDRSDIIRHNDHNDDDDFVIETEVETHPYVAAEIHAGHDGGEVRAQTRRFEHVSLEDRVDADHLPTHTKHMKHMETVVHPTKPVVYRPTPSGVVSSQPKVYHGSSRIAVPAESVVYGASTSHSIPSERMVYGTSTSRGTSPERIVYGSTTSHSIPSEPVIYSAQRSTPSQPVIYRATSSRAALPQPVIYGTSTRSYEPTFSATSAGYYTNPWAQRRVSRDSSVIHMRPGGNQTLVKFDQQSVMSNTSRFSRSSRLGRSELSIPTTIQRSIENVYPQPVVVLRRAHGYVPGYRVRPASYHARTSDLKVYYEDDRDRGMLL</sequence>
<reference evidence="1" key="1">
    <citation type="submission" date="2021-04" db="EMBL/GenBank/DDBJ databases">
        <authorList>
            <consortium name="Molecular Ecology Group"/>
        </authorList>
    </citation>
    <scope>NUCLEOTIDE SEQUENCE</scope>
</reference>
<proteinExistence type="predicted"/>